<sequence length="73" mass="8204">MVRRPDLLKKFEDDLAREEGRVPHARAMEIFSSLWHEGRALGVLPGEDPLAGIEVDIRLARVLNSCSKKSSHP</sequence>
<evidence type="ECO:0000313" key="1">
    <source>
        <dbReference type="EMBL" id="VFU11544.1"/>
    </source>
</evidence>
<protein>
    <submittedName>
        <fullName evidence="1">Uncharacterized protein</fullName>
    </submittedName>
</protein>
<reference evidence="1" key="1">
    <citation type="submission" date="2019-03" db="EMBL/GenBank/DDBJ databases">
        <authorList>
            <person name="Hao L."/>
        </authorList>
    </citation>
    <scope>NUCLEOTIDE SEQUENCE</scope>
</reference>
<gene>
    <name evidence="1" type="ORF">SCFA_110007</name>
</gene>
<name>A0A485LU79_9ZZZZ</name>
<organism evidence="1">
    <name type="scientific">anaerobic digester metagenome</name>
    <dbReference type="NCBI Taxonomy" id="1263854"/>
    <lineage>
        <taxon>unclassified sequences</taxon>
        <taxon>metagenomes</taxon>
        <taxon>ecological metagenomes</taxon>
    </lineage>
</organism>
<dbReference type="EMBL" id="CAADRM010000013">
    <property type="protein sequence ID" value="VFU11544.1"/>
    <property type="molecule type" value="Genomic_DNA"/>
</dbReference>
<dbReference type="AlphaFoldDB" id="A0A485LU79"/>
<accession>A0A485LU79</accession>
<proteinExistence type="predicted"/>